<evidence type="ECO:0000313" key="4">
    <source>
        <dbReference type="EMBL" id="KPP73942.1"/>
    </source>
</evidence>
<evidence type="ECO:0000313" key="5">
    <source>
        <dbReference type="Proteomes" id="UP000034805"/>
    </source>
</evidence>
<dbReference type="EMBL" id="JARO02001960">
    <property type="protein sequence ID" value="KPP73942.1"/>
    <property type="molecule type" value="Genomic_DNA"/>
</dbReference>
<name>A0A0P7XEQ4_SCLFO</name>
<keyword evidence="1" id="KW-0175">Coiled coil</keyword>
<gene>
    <name evidence="4" type="ORF">Z043_106938</name>
</gene>
<keyword evidence="3" id="KW-0732">Signal</keyword>
<organism evidence="4 5">
    <name type="scientific">Scleropages formosus</name>
    <name type="common">Asian bonytongue</name>
    <name type="synonym">Osteoglossum formosum</name>
    <dbReference type="NCBI Taxonomy" id="113540"/>
    <lineage>
        <taxon>Eukaryota</taxon>
        <taxon>Metazoa</taxon>
        <taxon>Chordata</taxon>
        <taxon>Craniata</taxon>
        <taxon>Vertebrata</taxon>
        <taxon>Euteleostomi</taxon>
        <taxon>Actinopterygii</taxon>
        <taxon>Neopterygii</taxon>
        <taxon>Teleostei</taxon>
        <taxon>Osteoglossocephala</taxon>
        <taxon>Osteoglossomorpha</taxon>
        <taxon>Osteoglossiformes</taxon>
        <taxon>Osteoglossidae</taxon>
        <taxon>Scleropages</taxon>
    </lineage>
</organism>
<feature type="chain" id="PRO_5006145290" evidence="3">
    <location>
        <begin position="19"/>
        <end position="318"/>
    </location>
</feature>
<evidence type="ECO:0000256" key="2">
    <source>
        <dbReference type="SAM" id="MobiDB-lite"/>
    </source>
</evidence>
<accession>A0A0P7XEQ4</accession>
<protein>
    <submittedName>
        <fullName evidence="4">Uncharacterized protein</fullName>
    </submittedName>
</protein>
<evidence type="ECO:0000256" key="3">
    <source>
        <dbReference type="SAM" id="SignalP"/>
    </source>
</evidence>
<comment type="caution">
    <text evidence="4">The sequence shown here is derived from an EMBL/GenBank/DDBJ whole genome shotgun (WGS) entry which is preliminary data.</text>
</comment>
<evidence type="ECO:0000256" key="1">
    <source>
        <dbReference type="SAM" id="Coils"/>
    </source>
</evidence>
<feature type="signal peptide" evidence="3">
    <location>
        <begin position="1"/>
        <end position="18"/>
    </location>
</feature>
<dbReference type="AlphaFoldDB" id="A0A0P7XEQ4"/>
<dbReference type="Proteomes" id="UP000034805">
    <property type="component" value="Unassembled WGS sequence"/>
</dbReference>
<feature type="coiled-coil region" evidence="1">
    <location>
        <begin position="252"/>
        <end position="302"/>
    </location>
</feature>
<proteinExistence type="predicted"/>
<feature type="region of interest" description="Disordered" evidence="2">
    <location>
        <begin position="53"/>
        <end position="77"/>
    </location>
</feature>
<feature type="compositionally biased region" description="Basic and acidic residues" evidence="2">
    <location>
        <begin position="55"/>
        <end position="67"/>
    </location>
</feature>
<sequence>MNVLCTVALLSVRSLLQLWRIAPQLEDQQLEWPYQDYCCSNCLHKLHSRSRRRSREGVNHEQCRHNMPEPARQSSPLIDPAVMFGSRKTWDISHTPCLQELWRKDISLDTSSVDFLMSDGEEDPSFLLLQTSSYPRHLTSDLSTQGDQKLTIQDKVCNFQASLYSEETGRRIQVLRQRWTREKQLQALVSSVHGLRTISQKLETQIQPIQSAGSGKLVGCSSPVQKDQGQLQEDLCSSQNRLHIQNEQEVLIDQLCTKVGKLEEKLLEQSQEVEKLCSELGATDLEKQLEVVVLENKRLRQELSSCLRSQVRTASCGL</sequence>
<reference evidence="4 5" key="1">
    <citation type="submission" date="2015-08" db="EMBL/GenBank/DDBJ databases">
        <title>The genome of the Asian arowana (Scleropages formosus).</title>
        <authorList>
            <person name="Tan M.H."/>
            <person name="Gan H.M."/>
            <person name="Croft L.J."/>
            <person name="Austin C.M."/>
        </authorList>
    </citation>
    <scope>NUCLEOTIDE SEQUENCE [LARGE SCALE GENOMIC DNA]</scope>
    <source>
        <strain evidence="4">Aro1</strain>
    </source>
</reference>